<feature type="compositionally biased region" description="Acidic residues" evidence="1">
    <location>
        <begin position="42"/>
        <end position="55"/>
    </location>
</feature>
<feature type="non-terminal residue" evidence="2">
    <location>
        <position position="1"/>
    </location>
</feature>
<proteinExistence type="predicted"/>
<name>C5LMD3_PERM5</name>
<dbReference type="Proteomes" id="UP000007800">
    <property type="component" value="Unassembled WGS sequence"/>
</dbReference>
<evidence type="ECO:0000313" key="2">
    <source>
        <dbReference type="EMBL" id="EER02145.1"/>
    </source>
</evidence>
<feature type="non-terminal residue" evidence="2">
    <location>
        <position position="55"/>
    </location>
</feature>
<dbReference type="EMBL" id="GG683442">
    <property type="protein sequence ID" value="EER02145.1"/>
    <property type="molecule type" value="Genomic_DNA"/>
</dbReference>
<dbReference type="GeneID" id="9054956"/>
<organism evidence="3">
    <name type="scientific">Perkinsus marinus (strain ATCC 50983 / TXsc)</name>
    <dbReference type="NCBI Taxonomy" id="423536"/>
    <lineage>
        <taxon>Eukaryota</taxon>
        <taxon>Sar</taxon>
        <taxon>Alveolata</taxon>
        <taxon>Perkinsozoa</taxon>
        <taxon>Perkinsea</taxon>
        <taxon>Perkinsida</taxon>
        <taxon>Perkinsidae</taxon>
        <taxon>Perkinsus</taxon>
    </lineage>
</organism>
<accession>C5LMD3</accession>
<feature type="region of interest" description="Disordered" evidence="1">
    <location>
        <begin position="25"/>
        <end position="55"/>
    </location>
</feature>
<dbReference type="AlphaFoldDB" id="C5LMD3"/>
<dbReference type="RefSeq" id="XP_002769427.1">
    <property type="nucleotide sequence ID" value="XM_002769381.1"/>
</dbReference>
<evidence type="ECO:0000256" key="1">
    <source>
        <dbReference type="SAM" id="MobiDB-lite"/>
    </source>
</evidence>
<evidence type="ECO:0000313" key="3">
    <source>
        <dbReference type="Proteomes" id="UP000007800"/>
    </source>
</evidence>
<keyword evidence="3" id="KW-1185">Reference proteome</keyword>
<gene>
    <name evidence="2" type="ORF">Pmar_PMAR028524</name>
</gene>
<reference evidence="2 3" key="1">
    <citation type="submission" date="2008-07" db="EMBL/GenBank/DDBJ databases">
        <authorList>
            <person name="El-Sayed N."/>
            <person name="Caler E."/>
            <person name="Inman J."/>
            <person name="Amedeo P."/>
            <person name="Hass B."/>
            <person name="Wortman J."/>
        </authorList>
    </citation>
    <scope>NUCLEOTIDE SEQUENCE [LARGE SCALE GENOMIC DNA]</scope>
    <source>
        <strain evidence="3">ATCC 50983 / TXsc</strain>
    </source>
</reference>
<sequence>EKVYFSIKVLGTVFEGSIVESQEEKLVLEDEDSNVSGPLEGGGEEDEVDESDAPP</sequence>
<dbReference type="InParanoid" id="C5LMD3"/>
<protein>
    <submittedName>
        <fullName evidence="2">Uncharacterized protein</fullName>
    </submittedName>
</protein>